<sequence>MFRLTSHPILRISHRSSIALRSYSASGAGGFKEQPGPIPLADRAQQQEFEKLVKKFNESSERHPDAPKMDTIVPEFEGPVNPKTGEVNGPKGPEPTRYGDWESKGRVYDF</sequence>
<accession>A0A1Y2B6L8</accession>
<evidence type="ECO:0000313" key="5">
    <source>
        <dbReference type="Proteomes" id="UP000193642"/>
    </source>
</evidence>
<gene>
    <name evidence="4" type="ORF">BCR33DRAFT_666260</name>
</gene>
<feature type="region of interest" description="Disordered" evidence="3">
    <location>
        <begin position="56"/>
        <end position="110"/>
    </location>
</feature>
<organism evidence="4 5">
    <name type="scientific">Rhizoclosmatium globosum</name>
    <dbReference type="NCBI Taxonomy" id="329046"/>
    <lineage>
        <taxon>Eukaryota</taxon>
        <taxon>Fungi</taxon>
        <taxon>Fungi incertae sedis</taxon>
        <taxon>Chytridiomycota</taxon>
        <taxon>Chytridiomycota incertae sedis</taxon>
        <taxon>Chytridiomycetes</taxon>
        <taxon>Chytridiales</taxon>
        <taxon>Chytriomycetaceae</taxon>
        <taxon>Rhizoclosmatium</taxon>
    </lineage>
</organism>
<dbReference type="PANTHER" id="PTHR28524">
    <property type="entry name" value="SUCCINATE DEHYDROGENASE ASSEMBLY FACTOR 4, MITOCHONDRIAL"/>
    <property type="match status" value="1"/>
</dbReference>
<feature type="compositionally biased region" description="Basic and acidic residues" evidence="3">
    <location>
        <begin position="56"/>
        <end position="68"/>
    </location>
</feature>
<dbReference type="GO" id="GO:0005739">
    <property type="term" value="C:mitochondrion"/>
    <property type="evidence" value="ECO:0007669"/>
    <property type="project" value="TreeGrafter"/>
</dbReference>
<dbReference type="PANTHER" id="PTHR28524:SF3">
    <property type="entry name" value="SUCCINATE DEHYDROGENASE ASSEMBLY FACTOR 4, MITOCHONDRIAL"/>
    <property type="match status" value="1"/>
</dbReference>
<dbReference type="OrthoDB" id="201362at2759"/>
<comment type="caution">
    <text evidence="4">The sequence shown here is derived from an EMBL/GenBank/DDBJ whole genome shotgun (WGS) entry which is preliminary data.</text>
</comment>
<dbReference type="STRING" id="329046.A0A1Y2B6L8"/>
<dbReference type="AlphaFoldDB" id="A0A1Y2B6L8"/>
<proteinExistence type="inferred from homology"/>
<dbReference type="GO" id="GO:0034553">
    <property type="term" value="P:mitochondrial respiratory chain complex II assembly"/>
    <property type="evidence" value="ECO:0007669"/>
    <property type="project" value="TreeGrafter"/>
</dbReference>
<dbReference type="EMBL" id="MCGO01000082">
    <property type="protein sequence ID" value="ORY30488.1"/>
    <property type="molecule type" value="Genomic_DNA"/>
</dbReference>
<reference evidence="4 5" key="1">
    <citation type="submission" date="2016-07" db="EMBL/GenBank/DDBJ databases">
        <title>Pervasive Adenine N6-methylation of Active Genes in Fungi.</title>
        <authorList>
            <consortium name="DOE Joint Genome Institute"/>
            <person name="Mondo S.J."/>
            <person name="Dannebaum R.O."/>
            <person name="Kuo R.C."/>
            <person name="Labutti K."/>
            <person name="Haridas S."/>
            <person name="Kuo A."/>
            <person name="Salamov A."/>
            <person name="Ahrendt S.R."/>
            <person name="Lipzen A."/>
            <person name="Sullivan W."/>
            <person name="Andreopoulos W.B."/>
            <person name="Clum A."/>
            <person name="Lindquist E."/>
            <person name="Daum C."/>
            <person name="Ramamoorthy G.K."/>
            <person name="Gryganskyi A."/>
            <person name="Culley D."/>
            <person name="Magnuson J.K."/>
            <person name="James T.Y."/>
            <person name="O'Malley M.A."/>
            <person name="Stajich J.E."/>
            <person name="Spatafora J.W."/>
            <person name="Visel A."/>
            <person name="Grigoriev I.V."/>
        </authorList>
    </citation>
    <scope>NUCLEOTIDE SEQUENCE [LARGE SCALE GENOMIC DNA]</scope>
    <source>
        <strain evidence="4 5">JEL800</strain>
    </source>
</reference>
<evidence type="ECO:0000313" key="4">
    <source>
        <dbReference type="EMBL" id="ORY30488.1"/>
    </source>
</evidence>
<comment type="similarity">
    <text evidence="1">Belongs to the SDHAF4 family.</text>
</comment>
<dbReference type="Proteomes" id="UP000193642">
    <property type="component" value="Unassembled WGS sequence"/>
</dbReference>
<keyword evidence="5" id="KW-1185">Reference proteome</keyword>
<dbReference type="InterPro" id="IPR012875">
    <property type="entry name" value="SDHF4"/>
</dbReference>
<evidence type="ECO:0000256" key="3">
    <source>
        <dbReference type="SAM" id="MobiDB-lite"/>
    </source>
</evidence>
<feature type="compositionally biased region" description="Basic and acidic residues" evidence="3">
    <location>
        <begin position="97"/>
        <end position="110"/>
    </location>
</feature>
<evidence type="ECO:0000256" key="2">
    <source>
        <dbReference type="ARBA" id="ARBA00022170"/>
    </source>
</evidence>
<name>A0A1Y2B6L8_9FUNG</name>
<dbReference type="Pfam" id="PF07896">
    <property type="entry name" value="DUF1674"/>
    <property type="match status" value="1"/>
</dbReference>
<evidence type="ECO:0000256" key="1">
    <source>
        <dbReference type="ARBA" id="ARBA00005701"/>
    </source>
</evidence>
<protein>
    <recommendedName>
        <fullName evidence="2">Succinate dehydrogenase assembly factor 4, mitochondrial</fullName>
    </recommendedName>
</protein>